<evidence type="ECO:0000256" key="1">
    <source>
        <dbReference type="ARBA" id="ARBA00004323"/>
    </source>
</evidence>
<dbReference type="InterPro" id="IPR003406">
    <property type="entry name" value="Glyco_trans_14"/>
</dbReference>
<evidence type="ECO:0000256" key="20">
    <source>
        <dbReference type="SAM" id="MobiDB-lite"/>
    </source>
</evidence>
<dbReference type="EMBL" id="JAODUO010000035">
    <property type="protein sequence ID" value="KAK2192290.1"/>
    <property type="molecule type" value="Genomic_DNA"/>
</dbReference>
<proteinExistence type="inferred from homology"/>
<dbReference type="SMART" id="SM00321">
    <property type="entry name" value="WSC"/>
    <property type="match status" value="1"/>
</dbReference>
<evidence type="ECO:0000256" key="7">
    <source>
        <dbReference type="ARBA" id="ARBA00022676"/>
    </source>
</evidence>
<comment type="pathway">
    <text evidence="4">Glycan metabolism; heparan sulfate biosynthesis.</text>
</comment>
<evidence type="ECO:0000256" key="18">
    <source>
        <dbReference type="ARBA" id="ARBA00042865"/>
    </source>
</evidence>
<evidence type="ECO:0000256" key="3">
    <source>
        <dbReference type="ARBA" id="ARBA00004840"/>
    </source>
</evidence>
<evidence type="ECO:0000256" key="8">
    <source>
        <dbReference type="ARBA" id="ARBA00022679"/>
    </source>
</evidence>
<keyword evidence="11" id="KW-0256">Endoplasmic reticulum</keyword>
<dbReference type="PANTHER" id="PTHR46025:SF3">
    <property type="entry name" value="XYLOSYLTRANSFERASE OXT"/>
    <property type="match status" value="1"/>
</dbReference>
<evidence type="ECO:0000256" key="15">
    <source>
        <dbReference type="ARBA" id="ARBA00023136"/>
    </source>
</evidence>
<dbReference type="Pfam" id="PF12529">
    <property type="entry name" value="Xylo_C"/>
    <property type="match status" value="1"/>
</dbReference>
<evidence type="ECO:0000256" key="10">
    <source>
        <dbReference type="ARBA" id="ARBA00022723"/>
    </source>
</evidence>
<sequence>MGFTCPNDRWGPPFERPATQRHSQRSEVVGQRQDTFKCNITSKDALSAMTRAKTPECRQMIGNIVCDAQAHQLYPTQLPRYCPLKGNNTGLYVGCFKDDIRARIFPGPATNLQQTNTPMECVNFCLRTGQSLYTLCVLTGQSFYTLWVPTGFQLAGVEYSYECWCGQSYGEAMKLSEQACDSPCPGDMSQKCGGFNAMKIYHTGLGETVRPPLPFSSTSPGKGGRTDKVRIVFVLTVNGRAVRQVRRLLKAIYHKDHYYYIHVDARQEYLHRELSPLSKRFDNVHLAVNRFASIWGGASLLRMLLQCMRDLLRIKHWKWDFFLNLSESDFPVKSLDSLVAYLTYHRDKNFVKSHGTGTSRFIRKQGLGKLFVECDTHMWRVGERQLPAGIRVDGGSDWVSLNRDFCQYLATSSDPLLKGLKEYWKYSLLPAESFFHTVLHNSVYCTTIVNNNLHLTNWRRHQGCKCQYKHIVDWCGCSPNDFMPNDMKKIMASLTRTKPIFFARKFEAIVNQEVINEVEKFISGENDIYVAGMNSYWQNEFHHRDERTTCDDAYFTFYNSFVRLTVNTLAHSSSICHLVAGKILQAHVYNHLDSFQGLLVNFEVTNAGDKMSHEVEVFLQPRSAYRVIKPVGLIKRLKLIEVGTKFDPKEEIFRNFGSLIGPYSDVVLRHSWGAGTKGVVSVVYIDPAHVVAAAYDVTVVESEHIDQQNPNLNKPLRPGLWNVKLVYSSNIVAETDFLVTPLSHIAGLPITNREALVAHGGPAHLYTNNDLSHMQKELHLINTKLAVRTSRLNEVKTGTSLLAWIDSLASKTWIIVDTCYYGDMSLSTCTDIAPCKTSYWSSKYPDLKSQINDVDPSTGKMVR</sequence>
<dbReference type="InterPro" id="IPR002889">
    <property type="entry name" value="WSC_carb-bd"/>
</dbReference>
<keyword evidence="14" id="KW-0333">Golgi apparatus</keyword>
<keyword evidence="17" id="KW-0325">Glycoprotein</keyword>
<dbReference type="EC" id="2.4.2.26" evidence="6"/>
<comment type="caution">
    <text evidence="22">The sequence shown here is derived from an EMBL/GenBank/DDBJ whole genome shotgun (WGS) entry which is preliminary data.</text>
</comment>
<name>A0AAD9PCL2_RIDPI</name>
<comment type="similarity">
    <text evidence="5">Belongs to the glycosyltransferase 14 family. XylT subfamily.</text>
</comment>
<evidence type="ECO:0000313" key="23">
    <source>
        <dbReference type="Proteomes" id="UP001209878"/>
    </source>
</evidence>
<dbReference type="InterPro" id="IPR043538">
    <property type="entry name" value="XYLT"/>
</dbReference>
<evidence type="ECO:0000256" key="11">
    <source>
        <dbReference type="ARBA" id="ARBA00022824"/>
    </source>
</evidence>
<gene>
    <name evidence="22" type="ORF">NP493_35g05033</name>
</gene>
<reference evidence="22" key="1">
    <citation type="journal article" date="2023" name="Mol. Biol. Evol.">
        <title>Third-Generation Sequencing Reveals the Adaptive Role of the Epigenome in Three Deep-Sea Polychaetes.</title>
        <authorList>
            <person name="Perez M."/>
            <person name="Aroh O."/>
            <person name="Sun Y."/>
            <person name="Lan Y."/>
            <person name="Juniper S.K."/>
            <person name="Young C.R."/>
            <person name="Angers B."/>
            <person name="Qian P.Y."/>
        </authorList>
    </citation>
    <scope>NUCLEOTIDE SEQUENCE</scope>
    <source>
        <strain evidence="22">R07B-5</strain>
    </source>
</reference>
<protein>
    <recommendedName>
        <fullName evidence="6">protein xylosyltransferase</fullName>
        <ecNumber evidence="6">2.4.2.26</ecNumber>
    </recommendedName>
    <alternativeName>
        <fullName evidence="18">Peptide O-xylosyltransferase</fullName>
    </alternativeName>
</protein>
<evidence type="ECO:0000256" key="2">
    <source>
        <dbReference type="ARBA" id="ARBA00004648"/>
    </source>
</evidence>
<keyword evidence="13" id="KW-1133">Transmembrane helix</keyword>
<dbReference type="GO" id="GO:0050650">
    <property type="term" value="P:chondroitin sulfate proteoglycan biosynthetic process"/>
    <property type="evidence" value="ECO:0007669"/>
    <property type="project" value="TreeGrafter"/>
</dbReference>
<evidence type="ECO:0000256" key="14">
    <source>
        <dbReference type="ARBA" id="ARBA00023034"/>
    </source>
</evidence>
<dbReference type="Proteomes" id="UP001209878">
    <property type="component" value="Unassembled WGS sequence"/>
</dbReference>
<evidence type="ECO:0000256" key="19">
    <source>
        <dbReference type="ARBA" id="ARBA00047847"/>
    </source>
</evidence>
<evidence type="ECO:0000256" key="6">
    <source>
        <dbReference type="ARBA" id="ARBA00011972"/>
    </source>
</evidence>
<evidence type="ECO:0000256" key="4">
    <source>
        <dbReference type="ARBA" id="ARBA00005093"/>
    </source>
</evidence>
<evidence type="ECO:0000256" key="17">
    <source>
        <dbReference type="ARBA" id="ARBA00023180"/>
    </source>
</evidence>
<keyword evidence="23" id="KW-1185">Reference proteome</keyword>
<evidence type="ECO:0000256" key="12">
    <source>
        <dbReference type="ARBA" id="ARBA00022968"/>
    </source>
</evidence>
<keyword evidence="7" id="KW-0328">Glycosyltransferase</keyword>
<dbReference type="GO" id="GO:0000139">
    <property type="term" value="C:Golgi membrane"/>
    <property type="evidence" value="ECO:0007669"/>
    <property type="project" value="UniProtKB-SubCell"/>
</dbReference>
<dbReference type="GO" id="GO:0005789">
    <property type="term" value="C:endoplasmic reticulum membrane"/>
    <property type="evidence" value="ECO:0007669"/>
    <property type="project" value="UniProtKB-SubCell"/>
</dbReference>
<keyword evidence="12" id="KW-0735">Signal-anchor</keyword>
<keyword evidence="16" id="KW-1015">Disulfide bond</keyword>
<evidence type="ECO:0000259" key="21">
    <source>
        <dbReference type="PROSITE" id="PS51212"/>
    </source>
</evidence>
<keyword evidence="9" id="KW-0812">Transmembrane</keyword>
<keyword evidence="15" id="KW-0472">Membrane</keyword>
<dbReference type="PROSITE" id="PS51212">
    <property type="entry name" value="WSC"/>
    <property type="match status" value="1"/>
</dbReference>
<keyword evidence="10" id="KW-0479">Metal-binding</keyword>
<evidence type="ECO:0000256" key="16">
    <source>
        <dbReference type="ARBA" id="ARBA00023157"/>
    </source>
</evidence>
<dbReference type="InterPro" id="IPR024448">
    <property type="entry name" value="XylT_C"/>
</dbReference>
<comment type="subcellular location">
    <subcellularLocation>
        <location evidence="2">Endoplasmic reticulum membrane</location>
        <topology evidence="2">Single-pass type II membrane protein</topology>
    </subcellularLocation>
    <subcellularLocation>
        <location evidence="1">Golgi apparatus membrane</location>
        <topology evidence="1">Single-pass type II membrane protein</topology>
    </subcellularLocation>
</comment>
<accession>A0AAD9PCL2</accession>
<keyword evidence="8" id="KW-0808">Transferase</keyword>
<dbReference type="Pfam" id="PF02485">
    <property type="entry name" value="Branch"/>
    <property type="match status" value="1"/>
</dbReference>
<organism evidence="22 23">
    <name type="scientific">Ridgeia piscesae</name>
    <name type="common">Tubeworm</name>
    <dbReference type="NCBI Taxonomy" id="27915"/>
    <lineage>
        <taxon>Eukaryota</taxon>
        <taxon>Metazoa</taxon>
        <taxon>Spiralia</taxon>
        <taxon>Lophotrochozoa</taxon>
        <taxon>Annelida</taxon>
        <taxon>Polychaeta</taxon>
        <taxon>Sedentaria</taxon>
        <taxon>Canalipalpata</taxon>
        <taxon>Sabellida</taxon>
        <taxon>Siboglinidae</taxon>
        <taxon>Ridgeia</taxon>
    </lineage>
</organism>
<comment type="pathway">
    <text evidence="3">Glycan metabolism; chondroitin sulfate biosynthesis.</text>
</comment>
<comment type="catalytic activity">
    <reaction evidence="19">
        <text>UDP-alpha-D-xylose + L-seryl-[protein] = 3-O-(beta-D-xylosyl)-L-seryl-[protein] + UDP + H(+)</text>
        <dbReference type="Rhea" id="RHEA:50192"/>
        <dbReference type="Rhea" id="RHEA-COMP:9863"/>
        <dbReference type="Rhea" id="RHEA-COMP:12567"/>
        <dbReference type="ChEBI" id="CHEBI:15378"/>
        <dbReference type="ChEBI" id="CHEBI:29999"/>
        <dbReference type="ChEBI" id="CHEBI:57632"/>
        <dbReference type="ChEBI" id="CHEBI:58223"/>
        <dbReference type="ChEBI" id="CHEBI:132085"/>
        <dbReference type="EC" id="2.4.2.26"/>
    </reaction>
</comment>
<feature type="region of interest" description="Disordered" evidence="20">
    <location>
        <begin position="1"/>
        <end position="28"/>
    </location>
</feature>
<dbReference type="GO" id="GO:0015012">
    <property type="term" value="P:heparan sulfate proteoglycan biosynthetic process"/>
    <property type="evidence" value="ECO:0007669"/>
    <property type="project" value="TreeGrafter"/>
</dbReference>
<evidence type="ECO:0000256" key="13">
    <source>
        <dbReference type="ARBA" id="ARBA00022989"/>
    </source>
</evidence>
<dbReference type="AlphaFoldDB" id="A0AAD9PCL2"/>
<evidence type="ECO:0000313" key="22">
    <source>
        <dbReference type="EMBL" id="KAK2192290.1"/>
    </source>
</evidence>
<dbReference type="GO" id="GO:0030158">
    <property type="term" value="F:protein xylosyltransferase activity"/>
    <property type="evidence" value="ECO:0007669"/>
    <property type="project" value="UniProtKB-EC"/>
</dbReference>
<feature type="domain" description="WSC" evidence="21">
    <location>
        <begin position="89"/>
        <end position="204"/>
    </location>
</feature>
<evidence type="ECO:0000256" key="9">
    <source>
        <dbReference type="ARBA" id="ARBA00022692"/>
    </source>
</evidence>
<evidence type="ECO:0000256" key="5">
    <source>
        <dbReference type="ARBA" id="ARBA00010195"/>
    </source>
</evidence>
<dbReference type="Pfam" id="PF01822">
    <property type="entry name" value="WSC"/>
    <property type="match status" value="1"/>
</dbReference>
<dbReference type="GO" id="GO:0046872">
    <property type="term" value="F:metal ion binding"/>
    <property type="evidence" value="ECO:0007669"/>
    <property type="project" value="UniProtKB-KW"/>
</dbReference>
<dbReference type="PANTHER" id="PTHR46025">
    <property type="entry name" value="XYLOSYLTRANSFERASE OXT"/>
    <property type="match status" value="1"/>
</dbReference>